<accession>A0A9X1LW85</accession>
<comment type="caution">
    <text evidence="2">The sequence shown here is derived from an EMBL/GenBank/DDBJ whole genome shotgun (WGS) entry which is preliminary data.</text>
</comment>
<dbReference type="PANTHER" id="PTHR33164:SF95">
    <property type="entry name" value="TRANSCRIPTIONAL REGULATOR"/>
    <property type="match status" value="1"/>
</dbReference>
<dbReference type="PRINTS" id="PR00598">
    <property type="entry name" value="HTHMARR"/>
</dbReference>
<gene>
    <name evidence="2" type="ORF">KEC57_13770</name>
</gene>
<feature type="domain" description="HTH marR-type" evidence="1">
    <location>
        <begin position="12"/>
        <end position="148"/>
    </location>
</feature>
<dbReference type="PROSITE" id="PS50995">
    <property type="entry name" value="HTH_MARR_2"/>
    <property type="match status" value="2"/>
</dbReference>
<sequence length="303" mass="32862">MSIPDAAAIAGAHALSLGLTRTPGHLLRRGLATYNAIWADEVGSDPTSAQFAVLAALATSPGIDQRAVGELASLDRSSTTDVVQRLARRAWITKSRDPADARRAVLDLTVPAAHALELLTARAAAVHDRLLAPLDADQRIELLAGLRSIARLPPGRISRSDHSPLEAPGFLIRRAQQMHTALFAEEFGDDMTGPQFAVLHTLRNSPGISHRTLRSVVRIDRTTVTGIVDRLGQRGWIGRERDPADARRFRLTLTPAAEAIYDDLAERVETVQQRLVLPLSAQEREGFLPLLFAVATQRSADGD</sequence>
<reference evidence="2" key="1">
    <citation type="submission" date="2021-04" db="EMBL/GenBank/DDBJ databases">
        <title>Microbacterium tenobrionis sp. nov. and Microbacterium allomyrinae sp. nov., isolated from larvae of Tenobrio molitor and Allomyrina dichotoma, respectively.</title>
        <authorList>
            <person name="Lee S.D."/>
        </authorList>
    </citation>
    <scope>NUCLEOTIDE SEQUENCE</scope>
    <source>
        <strain evidence="2">BWT-G7</strain>
    </source>
</reference>
<dbReference type="InterPro" id="IPR036390">
    <property type="entry name" value="WH_DNA-bd_sf"/>
</dbReference>
<dbReference type="SUPFAM" id="SSF46785">
    <property type="entry name" value="Winged helix' DNA-binding domain"/>
    <property type="match status" value="2"/>
</dbReference>
<dbReference type="InterPro" id="IPR039422">
    <property type="entry name" value="MarR/SlyA-like"/>
</dbReference>
<dbReference type="Pfam" id="PF12802">
    <property type="entry name" value="MarR_2"/>
    <property type="match status" value="1"/>
</dbReference>
<dbReference type="AlphaFoldDB" id="A0A9X1LW85"/>
<dbReference type="GO" id="GO:0003700">
    <property type="term" value="F:DNA-binding transcription factor activity"/>
    <property type="evidence" value="ECO:0007669"/>
    <property type="project" value="InterPro"/>
</dbReference>
<evidence type="ECO:0000313" key="2">
    <source>
        <dbReference type="EMBL" id="MCC2033250.1"/>
    </source>
</evidence>
<dbReference type="GO" id="GO:0006950">
    <property type="term" value="P:response to stress"/>
    <property type="evidence" value="ECO:0007669"/>
    <property type="project" value="TreeGrafter"/>
</dbReference>
<name>A0A9X1LW85_9MICO</name>
<dbReference type="Pfam" id="PF01047">
    <property type="entry name" value="MarR"/>
    <property type="match status" value="1"/>
</dbReference>
<dbReference type="PANTHER" id="PTHR33164">
    <property type="entry name" value="TRANSCRIPTIONAL REGULATOR, MARR FAMILY"/>
    <property type="match status" value="1"/>
</dbReference>
<dbReference type="Gene3D" id="1.10.10.10">
    <property type="entry name" value="Winged helix-like DNA-binding domain superfamily/Winged helix DNA-binding domain"/>
    <property type="match status" value="2"/>
</dbReference>
<evidence type="ECO:0000259" key="1">
    <source>
        <dbReference type="PROSITE" id="PS50995"/>
    </source>
</evidence>
<dbReference type="EMBL" id="JAGTTN010000004">
    <property type="protein sequence ID" value="MCC2033250.1"/>
    <property type="molecule type" value="Genomic_DNA"/>
</dbReference>
<feature type="domain" description="HTH marR-type" evidence="1">
    <location>
        <begin position="139"/>
        <end position="296"/>
    </location>
</feature>
<dbReference type="RefSeq" id="WP_229385214.1">
    <property type="nucleotide sequence ID" value="NZ_JAGTTN010000004.1"/>
</dbReference>
<proteinExistence type="predicted"/>
<organism evidence="2 3">
    <name type="scientific">Microbacterium allomyrinae</name>
    <dbReference type="NCBI Taxonomy" id="2830666"/>
    <lineage>
        <taxon>Bacteria</taxon>
        <taxon>Bacillati</taxon>
        <taxon>Actinomycetota</taxon>
        <taxon>Actinomycetes</taxon>
        <taxon>Micrococcales</taxon>
        <taxon>Microbacteriaceae</taxon>
        <taxon>Microbacterium</taxon>
    </lineage>
</organism>
<dbReference type="Proteomes" id="UP001139354">
    <property type="component" value="Unassembled WGS sequence"/>
</dbReference>
<dbReference type="InterPro" id="IPR036388">
    <property type="entry name" value="WH-like_DNA-bd_sf"/>
</dbReference>
<keyword evidence="3" id="KW-1185">Reference proteome</keyword>
<protein>
    <submittedName>
        <fullName evidence="2">MarR family transcriptional regulator</fullName>
    </submittedName>
</protein>
<evidence type="ECO:0000313" key="3">
    <source>
        <dbReference type="Proteomes" id="UP001139354"/>
    </source>
</evidence>
<dbReference type="InterPro" id="IPR000835">
    <property type="entry name" value="HTH_MarR-typ"/>
</dbReference>
<dbReference type="SMART" id="SM00347">
    <property type="entry name" value="HTH_MARR"/>
    <property type="match status" value="2"/>
</dbReference>